<reference evidence="3" key="5">
    <citation type="journal article" date="2018" name="Nat. Plants">
        <title>Whole-genome landscape of Medicago truncatula symbiotic genes.</title>
        <authorList>
            <person name="Pecrix Y."/>
            <person name="Gamas P."/>
            <person name="Carrere S."/>
        </authorList>
    </citation>
    <scope>NUCLEOTIDE SEQUENCE</scope>
    <source>
        <tissue evidence="3">Leaves</tissue>
    </source>
</reference>
<dbReference type="NCBIfam" id="TIGR01662">
    <property type="entry name" value="HAD-SF-IIIA"/>
    <property type="match status" value="1"/>
</dbReference>
<dbReference type="EMBL" id="PSQE01000001">
    <property type="protein sequence ID" value="RHN78735.1"/>
    <property type="molecule type" value="Genomic_DNA"/>
</dbReference>
<dbReference type="GO" id="GO:0008962">
    <property type="term" value="F:phosphatidylglycerophosphatase activity"/>
    <property type="evidence" value="ECO:0007669"/>
    <property type="project" value="UniProtKB-EC"/>
</dbReference>
<accession>A0A072VH88</accession>
<dbReference type="ExpressionAtlas" id="A0A072VH88">
    <property type="expression patterns" value="differential"/>
</dbReference>
<dbReference type="EMBL" id="CM001217">
    <property type="protein sequence ID" value="KEH41187.1"/>
    <property type="molecule type" value="Genomic_DNA"/>
</dbReference>
<organism evidence="2 5">
    <name type="scientific">Medicago truncatula</name>
    <name type="common">Barrel medic</name>
    <name type="synonym">Medicago tribuloides</name>
    <dbReference type="NCBI Taxonomy" id="3880"/>
    <lineage>
        <taxon>Eukaryota</taxon>
        <taxon>Viridiplantae</taxon>
        <taxon>Streptophyta</taxon>
        <taxon>Embryophyta</taxon>
        <taxon>Tracheophyta</taxon>
        <taxon>Spermatophyta</taxon>
        <taxon>Magnoliopsida</taxon>
        <taxon>eudicotyledons</taxon>
        <taxon>Gunneridae</taxon>
        <taxon>Pentapetalae</taxon>
        <taxon>rosids</taxon>
        <taxon>fabids</taxon>
        <taxon>Fabales</taxon>
        <taxon>Fabaceae</taxon>
        <taxon>Papilionoideae</taxon>
        <taxon>50 kb inversion clade</taxon>
        <taxon>NPAAA clade</taxon>
        <taxon>Hologalegina</taxon>
        <taxon>IRL clade</taxon>
        <taxon>Trifolieae</taxon>
        <taxon>Medicago</taxon>
    </lineage>
</organism>
<sequence length="352" mass="40233">MLSTSAAVQLPSCSYHIPSHHHAQQKRKLTTLSLANADSQVPLRNFYGPSLPHTQSCNKGLESNYRSRYNSNSNQNNKHLFLIKYFSLADSEDTSNQNPETRNHSQRQPDRQREFKEHKKDSALFTKMWWADLKAAFGQRINFEGILCSTMVILKDPKLSLPHISVPDIRYIDWAALRRKGFKGIVFDKDNTITVPYSLTLWPPLESSLESCKSEFGQDIAVFSNSAGLREYDHDGSKARNLESTIGIKVIRHRVKKPGGTAEEIEKHFGCEASELIMVGDRPFTDIVYGNRNGFLTIWTEPLSLAEEPFIVKQVRKLETTFVKYWSRKGLKPLDQKLLPDPRHCVKEPPHP</sequence>
<dbReference type="InterPro" id="IPR036412">
    <property type="entry name" value="HAD-like_sf"/>
</dbReference>
<evidence type="ECO:0000256" key="1">
    <source>
        <dbReference type="SAM" id="MobiDB-lite"/>
    </source>
</evidence>
<proteinExistence type="predicted"/>
<reference evidence="2 5" key="2">
    <citation type="journal article" date="2014" name="BMC Genomics">
        <title>An improved genome release (version Mt4.0) for the model legume Medicago truncatula.</title>
        <authorList>
            <person name="Tang H."/>
            <person name="Krishnakumar V."/>
            <person name="Bidwell S."/>
            <person name="Rosen B."/>
            <person name="Chan A."/>
            <person name="Zhou S."/>
            <person name="Gentzbittel L."/>
            <person name="Childs K.L."/>
            <person name="Yandell M."/>
            <person name="Gundlach H."/>
            <person name="Mayer K.F."/>
            <person name="Schwartz D.C."/>
            <person name="Town C.D."/>
        </authorList>
    </citation>
    <scope>GENOME REANNOTATION</scope>
    <source>
        <strain evidence="2">A17</strain>
        <strain evidence="4 5">cv. Jemalong A17</strain>
    </source>
</reference>
<dbReference type="Proteomes" id="UP000002051">
    <property type="component" value="Unassembled WGS sequence"/>
</dbReference>
<evidence type="ECO:0000313" key="5">
    <source>
        <dbReference type="Proteomes" id="UP000002051"/>
    </source>
</evidence>
<reference evidence="4" key="3">
    <citation type="submission" date="2015-04" db="UniProtKB">
        <authorList>
            <consortium name="EnsemblPlants"/>
        </authorList>
    </citation>
    <scope>IDENTIFICATION</scope>
    <source>
        <strain evidence="4">cv. Jemalong A17</strain>
    </source>
</reference>
<dbReference type="FunFam" id="3.40.50.1000:FF:000148">
    <property type="entry name" value="Haloacid dehalogenase superfamily protein"/>
    <property type="match status" value="1"/>
</dbReference>
<dbReference type="InterPro" id="IPR027706">
    <property type="entry name" value="PGP_Pase"/>
</dbReference>
<dbReference type="InterPro" id="IPR006549">
    <property type="entry name" value="HAD-SF_hydro_IIIA"/>
</dbReference>
<dbReference type="KEGG" id="mtr:25483052"/>
<dbReference type="GO" id="GO:0005737">
    <property type="term" value="C:cytoplasm"/>
    <property type="evidence" value="ECO:0000318"/>
    <property type="project" value="GO_Central"/>
</dbReference>
<dbReference type="InterPro" id="IPR010021">
    <property type="entry name" value="PGPP1/Gep4"/>
</dbReference>
<dbReference type="OrthoDB" id="198652at2759"/>
<dbReference type="SUPFAM" id="SSF56784">
    <property type="entry name" value="HAD-like"/>
    <property type="match status" value="1"/>
</dbReference>
<dbReference type="Gene3D" id="3.40.50.1000">
    <property type="entry name" value="HAD superfamily/HAD-like"/>
    <property type="match status" value="1"/>
</dbReference>
<name>A0A072VH88_MEDTR</name>
<dbReference type="PANTHER" id="PTHR19288">
    <property type="entry name" value="4-NITROPHENYLPHOSPHATASE-RELATED"/>
    <property type="match status" value="1"/>
</dbReference>
<feature type="region of interest" description="Disordered" evidence="1">
    <location>
        <begin position="92"/>
        <end position="117"/>
    </location>
</feature>
<dbReference type="HOGENOM" id="CLU_056221_0_0_1"/>
<keyword evidence="3" id="KW-0378">Hydrolase</keyword>
<dbReference type="GO" id="GO:0016791">
    <property type="term" value="F:phosphatase activity"/>
    <property type="evidence" value="ECO:0000318"/>
    <property type="project" value="GO_Central"/>
</dbReference>
<evidence type="ECO:0000313" key="3">
    <source>
        <dbReference type="EMBL" id="RHN78735.1"/>
    </source>
</evidence>
<dbReference type="InterPro" id="IPR023214">
    <property type="entry name" value="HAD_sf"/>
</dbReference>
<dbReference type="EnsemblPlants" id="KEH41187">
    <property type="protein sequence ID" value="KEH41187"/>
    <property type="gene ID" value="MTR_1g046360"/>
</dbReference>
<protein>
    <submittedName>
        <fullName evidence="2">Haloacid dehalogenase superfamily protein</fullName>
    </submittedName>
    <submittedName>
        <fullName evidence="3">Putative phosphatidylglycerophosphatase</fullName>
        <ecNumber evidence="3">3.1.3.27</ecNumber>
    </submittedName>
</protein>
<dbReference type="Gramene" id="rna2382">
    <property type="protein sequence ID" value="RHN78735.1"/>
    <property type="gene ID" value="gene2382"/>
</dbReference>
<feature type="compositionally biased region" description="Basic and acidic residues" evidence="1">
    <location>
        <begin position="101"/>
        <end position="117"/>
    </location>
</feature>
<reference evidence="2 5" key="1">
    <citation type="journal article" date="2011" name="Nature">
        <title>The Medicago genome provides insight into the evolution of rhizobial symbioses.</title>
        <authorList>
            <person name="Young N.D."/>
            <person name="Debelle F."/>
            <person name="Oldroyd G.E."/>
            <person name="Geurts R."/>
            <person name="Cannon S.B."/>
            <person name="Udvardi M.K."/>
            <person name="Benedito V.A."/>
            <person name="Mayer K.F."/>
            <person name="Gouzy J."/>
            <person name="Schoof H."/>
            <person name="Van de Peer Y."/>
            <person name="Proost S."/>
            <person name="Cook D.R."/>
            <person name="Meyers B.C."/>
            <person name="Spannagl M."/>
            <person name="Cheung F."/>
            <person name="De Mita S."/>
            <person name="Krishnakumar V."/>
            <person name="Gundlach H."/>
            <person name="Zhou S."/>
            <person name="Mudge J."/>
            <person name="Bharti A.K."/>
            <person name="Murray J.D."/>
            <person name="Naoumkina M.A."/>
            <person name="Rosen B."/>
            <person name="Silverstein K.A."/>
            <person name="Tang H."/>
            <person name="Rombauts S."/>
            <person name="Zhao P.X."/>
            <person name="Zhou P."/>
            <person name="Barbe V."/>
            <person name="Bardou P."/>
            <person name="Bechner M."/>
            <person name="Bellec A."/>
            <person name="Berger A."/>
            <person name="Berges H."/>
            <person name="Bidwell S."/>
            <person name="Bisseling T."/>
            <person name="Choisne N."/>
            <person name="Couloux A."/>
            <person name="Denny R."/>
            <person name="Deshpande S."/>
            <person name="Dai X."/>
            <person name="Doyle J.J."/>
            <person name="Dudez A.M."/>
            <person name="Farmer A.D."/>
            <person name="Fouteau S."/>
            <person name="Franken C."/>
            <person name="Gibelin C."/>
            <person name="Gish J."/>
            <person name="Goldstein S."/>
            <person name="Gonzalez A.J."/>
            <person name="Green P.J."/>
            <person name="Hallab A."/>
            <person name="Hartog M."/>
            <person name="Hua A."/>
            <person name="Humphray S.J."/>
            <person name="Jeong D.H."/>
            <person name="Jing Y."/>
            <person name="Jocker A."/>
            <person name="Kenton S.M."/>
            <person name="Kim D.J."/>
            <person name="Klee K."/>
            <person name="Lai H."/>
            <person name="Lang C."/>
            <person name="Lin S."/>
            <person name="Macmil S.L."/>
            <person name="Magdelenat G."/>
            <person name="Matthews L."/>
            <person name="McCorrison J."/>
            <person name="Monaghan E.L."/>
            <person name="Mun J.H."/>
            <person name="Najar F.Z."/>
            <person name="Nicholson C."/>
            <person name="Noirot C."/>
            <person name="O'Bleness M."/>
            <person name="Paule C.R."/>
            <person name="Poulain J."/>
            <person name="Prion F."/>
            <person name="Qin B."/>
            <person name="Qu C."/>
            <person name="Retzel E.F."/>
            <person name="Riddle C."/>
            <person name="Sallet E."/>
            <person name="Samain S."/>
            <person name="Samson N."/>
            <person name="Sanders I."/>
            <person name="Saurat O."/>
            <person name="Scarpelli C."/>
            <person name="Schiex T."/>
            <person name="Segurens B."/>
            <person name="Severin A.J."/>
            <person name="Sherrier D.J."/>
            <person name="Shi R."/>
            <person name="Sims S."/>
            <person name="Singer S.R."/>
            <person name="Sinharoy S."/>
            <person name="Sterck L."/>
            <person name="Viollet A."/>
            <person name="Wang B.B."/>
            <person name="Wang K."/>
            <person name="Wang M."/>
            <person name="Wang X."/>
            <person name="Warfsmann J."/>
            <person name="Weissenbach J."/>
            <person name="White D.D."/>
            <person name="White J.D."/>
            <person name="Wiley G.B."/>
            <person name="Wincker P."/>
            <person name="Xing Y."/>
            <person name="Yang L."/>
            <person name="Yao Z."/>
            <person name="Ying F."/>
            <person name="Zhai J."/>
            <person name="Zhou L."/>
            <person name="Zuber A."/>
            <person name="Denarie J."/>
            <person name="Dixon R.A."/>
            <person name="May G.D."/>
            <person name="Schwartz D.C."/>
            <person name="Rogers J."/>
            <person name="Quetier F."/>
            <person name="Town C.D."/>
            <person name="Roe B.A."/>
        </authorList>
    </citation>
    <scope>NUCLEOTIDE SEQUENCE [LARGE SCALE GENOMIC DNA]</scope>
    <source>
        <strain evidence="2">A17</strain>
        <strain evidence="4 5">cv. Jemalong A17</strain>
    </source>
</reference>
<evidence type="ECO:0000313" key="6">
    <source>
        <dbReference type="Proteomes" id="UP000265566"/>
    </source>
</evidence>
<keyword evidence="5" id="KW-1185">Reference proteome</keyword>
<evidence type="ECO:0000313" key="2">
    <source>
        <dbReference type="EMBL" id="KEH41187.1"/>
    </source>
</evidence>
<dbReference type="AlphaFoldDB" id="A0A072VH88"/>
<dbReference type="Pfam" id="PF09419">
    <property type="entry name" value="PGP_phosphatase"/>
    <property type="match status" value="1"/>
</dbReference>
<dbReference type="STRING" id="3880.A0A072VH88"/>
<dbReference type="NCBIfam" id="TIGR01668">
    <property type="entry name" value="YqeG_hyp_ppase"/>
    <property type="match status" value="1"/>
</dbReference>
<evidence type="ECO:0000313" key="4">
    <source>
        <dbReference type="EnsemblPlants" id="KEH41187"/>
    </source>
</evidence>
<gene>
    <name evidence="4" type="primary">25483052</name>
    <name evidence="2" type="ordered locus">MTR_1g046360</name>
    <name evidence="3" type="ORF">MtrunA17_Chr1g0169191</name>
</gene>
<dbReference type="EC" id="3.1.3.27" evidence="3"/>
<dbReference type="Proteomes" id="UP000265566">
    <property type="component" value="Chromosome 1"/>
</dbReference>
<reference evidence="6" key="4">
    <citation type="journal article" date="2018" name="Nat. Plants">
        <title>Whole-genome landscape of Medicago truncatula symbiotic genes.</title>
        <authorList>
            <person name="Pecrix Y."/>
            <person name="Staton S.E."/>
            <person name="Sallet E."/>
            <person name="Lelandais-Briere C."/>
            <person name="Moreau S."/>
            <person name="Carrere S."/>
            <person name="Blein T."/>
            <person name="Jardinaud M.F."/>
            <person name="Latrasse D."/>
            <person name="Zouine M."/>
            <person name="Zahm M."/>
            <person name="Kreplak J."/>
            <person name="Mayjonade B."/>
            <person name="Satge C."/>
            <person name="Perez M."/>
            <person name="Cauet S."/>
            <person name="Marande W."/>
            <person name="Chantry-Darmon C."/>
            <person name="Lopez-Roques C."/>
            <person name="Bouchez O."/>
            <person name="Berard A."/>
            <person name="Debelle F."/>
            <person name="Munos S."/>
            <person name="Bendahmane A."/>
            <person name="Berges H."/>
            <person name="Niebel A."/>
            <person name="Buitink J."/>
            <person name="Frugier F."/>
            <person name="Benhamed M."/>
            <person name="Crespi M."/>
            <person name="Gouzy J."/>
            <person name="Gamas P."/>
        </authorList>
    </citation>
    <scope>NUCLEOTIDE SEQUENCE [LARGE SCALE GENOMIC DNA]</scope>
    <source>
        <strain evidence="6">cv. Jemalong A17</strain>
    </source>
</reference>
<dbReference type="PANTHER" id="PTHR19288:SF25">
    <property type="entry name" value="PHOSPHATIDYLGLYCEROPHOSPHATASE GEP4, MITOCHONDRIAL"/>
    <property type="match status" value="1"/>
</dbReference>